<reference evidence="15 16" key="1">
    <citation type="submission" date="2019-07" db="EMBL/GenBank/DDBJ databases">
        <title>Whole genome shotgun sequence of Rhodospirillum oryzae NBRC 107573.</title>
        <authorList>
            <person name="Hosoyama A."/>
            <person name="Uohara A."/>
            <person name="Ohji S."/>
            <person name="Ichikawa N."/>
        </authorList>
    </citation>
    <scope>NUCLEOTIDE SEQUENCE [LARGE SCALE GENOMIC DNA]</scope>
    <source>
        <strain evidence="15 16">NBRC 107573</strain>
    </source>
</reference>
<dbReference type="Pfam" id="PF00593">
    <property type="entry name" value="TonB_dep_Rec_b-barrel"/>
    <property type="match status" value="1"/>
</dbReference>
<keyword evidence="7 12" id="KW-0798">TonB box</keyword>
<dbReference type="SUPFAM" id="SSF56935">
    <property type="entry name" value="Porins"/>
    <property type="match status" value="1"/>
</dbReference>
<organism evidence="15 16">
    <name type="scientific">Pararhodospirillum oryzae</name>
    <dbReference type="NCBI Taxonomy" id="478448"/>
    <lineage>
        <taxon>Bacteria</taxon>
        <taxon>Pseudomonadati</taxon>
        <taxon>Pseudomonadota</taxon>
        <taxon>Alphaproteobacteria</taxon>
        <taxon>Rhodospirillales</taxon>
        <taxon>Rhodospirillaceae</taxon>
        <taxon>Pararhodospirillum</taxon>
    </lineage>
</organism>
<sequence>MHDARRTAFGLLTLAAVLGAGKETRAGDVLVLSPVTVEEQAPAEVVVSDKELERTQASSLSDIFRSTPTVTVSGGGQTAAQKFYVRGLEDTNLNVTIDGARQGGGFFRHQGNLSIGAEMLKQIEVEAGSGNALAGPGALGGAVRFRTKDAEDLLLDGQKNGALVKTGFHSNDLTRLVSTAVYGRPIEEVSYLFYGTKSWSEDYQAGGGGEVANTASTPFSGLAKVAVRPAPGQELKYTLDYRRDDATRTTRPNFVFYPADPAQEQEAERRSQSLSYALKPPEVPWLDLDATAYSTEGSLTLMKTSGSGWDREARWISRGIDLRNRVDLDPVTLTAGLDYSWDESRGRASQGTVATETGKVLGLYAQGDLALTDAWTLTAGLRFDHTTLIDLENRWHEHTHLSPSLSTRYQITPAVGVFASWSEAFRGPRPLQGTTLLSGQAASSDPDVDGEVSQTVEAGLDLHWNGWSGSVVGFRTHVEDTIVYGGQMGRPFNRQNGDDLTITGVNVGLGYGRETWDAKITYAHEDMRFGNRPLSAADFTYGAPQGDRFGIDLRARIPQWDVGLGWTSTVVLDLTEVPSGYPDAPGYAVHDASVTWTPSERYQIALALNNIFDRKYMNQTTPYWSTSGAGSASDLYERGRDFRLSATMRF</sequence>
<evidence type="ECO:0000256" key="8">
    <source>
        <dbReference type="ARBA" id="ARBA00023136"/>
    </source>
</evidence>
<name>A0A512HC68_9PROT</name>
<feature type="domain" description="TonB-dependent receptor plug" evidence="14">
    <location>
        <begin position="42"/>
        <end position="142"/>
    </location>
</feature>
<keyword evidence="8 10" id="KW-0472">Membrane</keyword>
<keyword evidence="9 10" id="KW-0998">Cell outer membrane</keyword>
<keyword evidence="3 10" id="KW-0813">Transport</keyword>
<dbReference type="PROSITE" id="PS01156">
    <property type="entry name" value="TONB_DEPENDENT_REC_2"/>
    <property type="match status" value="1"/>
</dbReference>
<dbReference type="AlphaFoldDB" id="A0A512HC68"/>
<evidence type="ECO:0000259" key="13">
    <source>
        <dbReference type="Pfam" id="PF00593"/>
    </source>
</evidence>
<evidence type="ECO:0000256" key="4">
    <source>
        <dbReference type="ARBA" id="ARBA00022452"/>
    </source>
</evidence>
<dbReference type="PANTHER" id="PTHR30069">
    <property type="entry name" value="TONB-DEPENDENT OUTER MEMBRANE RECEPTOR"/>
    <property type="match status" value="1"/>
</dbReference>
<evidence type="ECO:0000256" key="7">
    <source>
        <dbReference type="ARBA" id="ARBA00023077"/>
    </source>
</evidence>
<evidence type="ECO:0000256" key="1">
    <source>
        <dbReference type="ARBA" id="ARBA00004571"/>
    </source>
</evidence>
<dbReference type="InterPro" id="IPR012910">
    <property type="entry name" value="Plug_dom"/>
</dbReference>
<dbReference type="GO" id="GO:0009279">
    <property type="term" value="C:cell outer membrane"/>
    <property type="evidence" value="ECO:0007669"/>
    <property type="project" value="UniProtKB-SubCell"/>
</dbReference>
<feature type="domain" description="TonB-dependent receptor-like beta-barrel" evidence="13">
    <location>
        <begin position="236"/>
        <end position="611"/>
    </location>
</feature>
<dbReference type="GO" id="GO:0044718">
    <property type="term" value="P:siderophore transmembrane transport"/>
    <property type="evidence" value="ECO:0007669"/>
    <property type="project" value="TreeGrafter"/>
</dbReference>
<comment type="subcellular location">
    <subcellularLocation>
        <location evidence="1 10">Cell outer membrane</location>
        <topology evidence="1 10">Multi-pass membrane protein</topology>
    </subcellularLocation>
</comment>
<evidence type="ECO:0000259" key="14">
    <source>
        <dbReference type="Pfam" id="PF07715"/>
    </source>
</evidence>
<dbReference type="GO" id="GO:0015344">
    <property type="term" value="F:siderophore uptake transmembrane transporter activity"/>
    <property type="evidence" value="ECO:0007669"/>
    <property type="project" value="TreeGrafter"/>
</dbReference>
<evidence type="ECO:0000256" key="10">
    <source>
        <dbReference type="PROSITE-ProRule" id="PRU01360"/>
    </source>
</evidence>
<evidence type="ECO:0000256" key="12">
    <source>
        <dbReference type="RuleBase" id="RU003357"/>
    </source>
</evidence>
<dbReference type="InterPro" id="IPR010917">
    <property type="entry name" value="TonB_rcpt_CS"/>
</dbReference>
<dbReference type="PANTHER" id="PTHR30069:SF41">
    <property type="entry name" value="HEME_HEMOPEXIN UTILIZATION PROTEIN C"/>
    <property type="match status" value="1"/>
</dbReference>
<dbReference type="PROSITE" id="PS52016">
    <property type="entry name" value="TONB_DEPENDENT_REC_3"/>
    <property type="match status" value="1"/>
</dbReference>
<dbReference type="EMBL" id="BJZO01000157">
    <property type="protein sequence ID" value="GEO83033.1"/>
    <property type="molecule type" value="Genomic_DNA"/>
</dbReference>
<keyword evidence="6" id="KW-0732">Signal</keyword>
<dbReference type="InterPro" id="IPR036942">
    <property type="entry name" value="Beta-barrel_TonB_sf"/>
</dbReference>
<keyword evidence="16" id="KW-1185">Reference proteome</keyword>
<comment type="similarity">
    <text evidence="2 10 12">Belongs to the TonB-dependent receptor family.</text>
</comment>
<dbReference type="Pfam" id="PF07715">
    <property type="entry name" value="Plug"/>
    <property type="match status" value="1"/>
</dbReference>
<accession>A0A512HC68</accession>
<dbReference type="InterPro" id="IPR037066">
    <property type="entry name" value="Plug_dom_sf"/>
</dbReference>
<dbReference type="RefSeq" id="WP_170245161.1">
    <property type="nucleotide sequence ID" value="NZ_BJZO01000157.1"/>
</dbReference>
<dbReference type="InterPro" id="IPR000531">
    <property type="entry name" value="Beta-barrel_TonB"/>
</dbReference>
<evidence type="ECO:0000256" key="3">
    <source>
        <dbReference type="ARBA" id="ARBA00022448"/>
    </source>
</evidence>
<evidence type="ECO:0000256" key="11">
    <source>
        <dbReference type="PROSITE-ProRule" id="PRU10144"/>
    </source>
</evidence>
<keyword evidence="4 10" id="KW-1134">Transmembrane beta strand</keyword>
<evidence type="ECO:0000313" key="16">
    <source>
        <dbReference type="Proteomes" id="UP000321567"/>
    </source>
</evidence>
<protein>
    <submittedName>
        <fullName evidence="15">TonB-dependent receptor</fullName>
    </submittedName>
</protein>
<evidence type="ECO:0000256" key="2">
    <source>
        <dbReference type="ARBA" id="ARBA00009810"/>
    </source>
</evidence>
<evidence type="ECO:0000256" key="9">
    <source>
        <dbReference type="ARBA" id="ARBA00023237"/>
    </source>
</evidence>
<feature type="short sequence motif" description="TonB C-terminal box" evidence="11">
    <location>
        <begin position="633"/>
        <end position="650"/>
    </location>
</feature>
<keyword evidence="5 10" id="KW-0812">Transmembrane</keyword>
<evidence type="ECO:0000256" key="5">
    <source>
        <dbReference type="ARBA" id="ARBA00022692"/>
    </source>
</evidence>
<dbReference type="InterPro" id="IPR039426">
    <property type="entry name" value="TonB-dep_rcpt-like"/>
</dbReference>
<dbReference type="CDD" id="cd01347">
    <property type="entry name" value="ligand_gated_channel"/>
    <property type="match status" value="1"/>
</dbReference>
<gene>
    <name evidence="15" type="primary">hmuA</name>
    <name evidence="15" type="ORF">ROR02_31640</name>
</gene>
<dbReference type="Gene3D" id="2.40.170.20">
    <property type="entry name" value="TonB-dependent receptor, beta-barrel domain"/>
    <property type="match status" value="1"/>
</dbReference>
<evidence type="ECO:0000313" key="15">
    <source>
        <dbReference type="EMBL" id="GEO83033.1"/>
    </source>
</evidence>
<dbReference type="Gene3D" id="2.170.130.10">
    <property type="entry name" value="TonB-dependent receptor, plug domain"/>
    <property type="match status" value="1"/>
</dbReference>
<dbReference type="Proteomes" id="UP000321567">
    <property type="component" value="Unassembled WGS sequence"/>
</dbReference>
<evidence type="ECO:0000256" key="6">
    <source>
        <dbReference type="ARBA" id="ARBA00022729"/>
    </source>
</evidence>
<proteinExistence type="inferred from homology"/>
<keyword evidence="15" id="KW-0675">Receptor</keyword>
<comment type="caution">
    <text evidence="15">The sequence shown here is derived from an EMBL/GenBank/DDBJ whole genome shotgun (WGS) entry which is preliminary data.</text>
</comment>